<keyword evidence="1" id="KW-0472">Membrane</keyword>
<accession>A0A2M7RCI9</accession>
<feature type="transmembrane region" description="Helical" evidence="1">
    <location>
        <begin position="58"/>
        <end position="82"/>
    </location>
</feature>
<dbReference type="InterPro" id="IPR043993">
    <property type="entry name" value="T4SS_pilin"/>
</dbReference>
<name>A0A2M7RCI9_9BACT</name>
<evidence type="ECO:0000313" key="3">
    <source>
        <dbReference type="Proteomes" id="UP000228689"/>
    </source>
</evidence>
<evidence type="ECO:0000256" key="1">
    <source>
        <dbReference type="SAM" id="Phobius"/>
    </source>
</evidence>
<protein>
    <submittedName>
        <fullName evidence="2">Uncharacterized protein</fullName>
    </submittedName>
</protein>
<gene>
    <name evidence="2" type="ORF">COY67_02985</name>
</gene>
<keyword evidence="1" id="KW-0812">Transmembrane</keyword>
<dbReference type="Proteomes" id="UP000228689">
    <property type="component" value="Unassembled WGS sequence"/>
</dbReference>
<organism evidence="2 3">
    <name type="scientific">Candidatus Komeilibacteria bacterium CG_4_10_14_0_8_um_filter_37_78</name>
    <dbReference type="NCBI Taxonomy" id="1974471"/>
    <lineage>
        <taxon>Bacteria</taxon>
        <taxon>Candidatus Komeiliibacteriota</taxon>
    </lineage>
</organism>
<feature type="transmembrane region" description="Helical" evidence="1">
    <location>
        <begin position="103"/>
        <end position="124"/>
    </location>
</feature>
<evidence type="ECO:0000313" key="2">
    <source>
        <dbReference type="EMBL" id="PIY94202.1"/>
    </source>
</evidence>
<dbReference type="EMBL" id="PFMC01000071">
    <property type="protein sequence ID" value="PIY94202.1"/>
    <property type="molecule type" value="Genomic_DNA"/>
</dbReference>
<dbReference type="AlphaFoldDB" id="A0A2M7RCI9"/>
<reference evidence="3" key="1">
    <citation type="submission" date="2017-09" db="EMBL/GenBank/DDBJ databases">
        <title>Depth-based differentiation of microbial function through sediment-hosted aquifers and enrichment of novel symbionts in the deep terrestrial subsurface.</title>
        <authorList>
            <person name="Probst A.J."/>
            <person name="Ladd B."/>
            <person name="Jarett J.K."/>
            <person name="Geller-Mcgrath D.E."/>
            <person name="Sieber C.M.K."/>
            <person name="Emerson J.B."/>
            <person name="Anantharaman K."/>
            <person name="Thomas B.C."/>
            <person name="Malmstrom R."/>
            <person name="Stieglmeier M."/>
            <person name="Klingl A."/>
            <person name="Woyke T."/>
            <person name="Ryan C.M."/>
            <person name="Banfield J.F."/>
        </authorList>
    </citation>
    <scope>NUCLEOTIDE SEQUENCE [LARGE SCALE GENOMIC DNA]</scope>
</reference>
<keyword evidence="1" id="KW-1133">Transmembrane helix</keyword>
<comment type="caution">
    <text evidence="2">The sequence shown here is derived from an EMBL/GenBank/DDBJ whole genome shotgun (WGS) entry which is preliminary data.</text>
</comment>
<proteinExistence type="predicted"/>
<dbReference type="Pfam" id="PF18895">
    <property type="entry name" value="T4SS_pilin"/>
    <property type="match status" value="1"/>
</dbReference>
<sequence>MITSTYNKKIILIILTLLVLSFIGLPVFATGIDAAQQGLNATATRGGFETAVAKTPTQIVASVVRILLGLLGVIFMIFIIVSGFQWMSAGGNKTAVEKARTRIINATVGLAIILLAWIITTFVISNLGTL</sequence>